<feature type="non-terminal residue" evidence="2">
    <location>
        <position position="1"/>
    </location>
</feature>
<name>A0ABN8IVN6_9NEOP</name>
<evidence type="ECO:0000313" key="2">
    <source>
        <dbReference type="EMBL" id="CAH2068381.1"/>
    </source>
</evidence>
<reference evidence="2" key="1">
    <citation type="submission" date="2022-03" db="EMBL/GenBank/DDBJ databases">
        <authorList>
            <person name="Martin H S."/>
        </authorList>
    </citation>
    <scope>NUCLEOTIDE SEQUENCE</scope>
</reference>
<proteinExistence type="predicted"/>
<organism evidence="2 3">
    <name type="scientific">Iphiclides podalirius</name>
    <name type="common">scarce swallowtail</name>
    <dbReference type="NCBI Taxonomy" id="110791"/>
    <lineage>
        <taxon>Eukaryota</taxon>
        <taxon>Metazoa</taxon>
        <taxon>Ecdysozoa</taxon>
        <taxon>Arthropoda</taxon>
        <taxon>Hexapoda</taxon>
        <taxon>Insecta</taxon>
        <taxon>Pterygota</taxon>
        <taxon>Neoptera</taxon>
        <taxon>Endopterygota</taxon>
        <taxon>Lepidoptera</taxon>
        <taxon>Glossata</taxon>
        <taxon>Ditrysia</taxon>
        <taxon>Papilionoidea</taxon>
        <taxon>Papilionidae</taxon>
        <taxon>Papilioninae</taxon>
        <taxon>Iphiclides</taxon>
    </lineage>
</organism>
<gene>
    <name evidence="2" type="ORF">IPOD504_LOCUS14271</name>
</gene>
<evidence type="ECO:0000256" key="1">
    <source>
        <dbReference type="SAM" id="MobiDB-lite"/>
    </source>
</evidence>
<feature type="region of interest" description="Disordered" evidence="1">
    <location>
        <begin position="101"/>
        <end position="133"/>
    </location>
</feature>
<evidence type="ECO:0000313" key="3">
    <source>
        <dbReference type="Proteomes" id="UP000837857"/>
    </source>
</evidence>
<sequence length="133" mass="14671">MTSSDQLLDVEALGFGLNTDPGQLKELQYAGLERRASLNDNYYSAFIDCVETKILTCFRDIGGPVIYDNQLAPRNEHLNPNCRRGVSKAYLLRNHRPPPPTFRGLNQFASPKGQCVSEAPASATPDSSSLRSK</sequence>
<keyword evidence="3" id="KW-1185">Reference proteome</keyword>
<dbReference type="EMBL" id="OW152817">
    <property type="protein sequence ID" value="CAH2068381.1"/>
    <property type="molecule type" value="Genomic_DNA"/>
</dbReference>
<dbReference type="Proteomes" id="UP000837857">
    <property type="component" value="Chromosome 5"/>
</dbReference>
<accession>A0ABN8IVN6</accession>
<protein>
    <submittedName>
        <fullName evidence="2">Uncharacterized protein</fullName>
    </submittedName>
</protein>
<feature type="compositionally biased region" description="Polar residues" evidence="1">
    <location>
        <begin position="124"/>
        <end position="133"/>
    </location>
</feature>